<keyword evidence="6 7" id="KW-0472">Membrane</keyword>
<name>A0ABY6MUY9_9BURK</name>
<sequence>MEALFALEVPVWEIVLRGTLVYWFLFLIFRFIVRRDVGSVAIADVLLLVLIADASQNAMAGGYKTVSEGALLVATIVSWNYLLDWASFRFEWVRRLAEPPPLPLVWRGRILYRNLRKEFLPVEELKAHLRQKGIEDLSQVKVAYMESDGSLSVIRRR</sequence>
<feature type="domain" description="YetF C-terminal" evidence="8">
    <location>
        <begin position="89"/>
        <end position="155"/>
    </location>
</feature>
<evidence type="ECO:0000256" key="2">
    <source>
        <dbReference type="ARBA" id="ARBA00006448"/>
    </source>
</evidence>
<evidence type="ECO:0000256" key="3">
    <source>
        <dbReference type="ARBA" id="ARBA00022475"/>
    </source>
</evidence>
<evidence type="ECO:0000256" key="1">
    <source>
        <dbReference type="ARBA" id="ARBA00004651"/>
    </source>
</evidence>
<keyword evidence="4 7" id="KW-0812">Transmembrane</keyword>
<protein>
    <submittedName>
        <fullName evidence="9">DUF421 domain-containing protein</fullName>
    </submittedName>
</protein>
<evidence type="ECO:0000256" key="4">
    <source>
        <dbReference type="ARBA" id="ARBA00022692"/>
    </source>
</evidence>
<gene>
    <name evidence="9" type="ORF">OMP39_04290</name>
</gene>
<accession>A0ABY6MUY9</accession>
<reference evidence="9" key="1">
    <citation type="submission" date="2022-10" db="EMBL/GenBank/DDBJ databases">
        <title>Complete genome sequence of Schlegelella aquatica LMG 23380.</title>
        <authorList>
            <person name="Musilova J."/>
            <person name="Kourilova X."/>
            <person name="Bezdicek M."/>
            <person name="Hermankova K."/>
            <person name="Obruca S."/>
            <person name="Sedlar K."/>
        </authorList>
    </citation>
    <scope>NUCLEOTIDE SEQUENCE</scope>
    <source>
        <strain evidence="9">LMG 23380</strain>
    </source>
</reference>
<keyword evidence="5 7" id="KW-1133">Transmembrane helix</keyword>
<comment type="subcellular location">
    <subcellularLocation>
        <location evidence="1">Cell membrane</location>
        <topology evidence="1">Multi-pass membrane protein</topology>
    </subcellularLocation>
</comment>
<feature type="transmembrane region" description="Helical" evidence="7">
    <location>
        <begin position="14"/>
        <end position="33"/>
    </location>
</feature>
<organism evidence="9 10">
    <name type="scientific">Caldimonas aquatica</name>
    <dbReference type="NCBI Taxonomy" id="376175"/>
    <lineage>
        <taxon>Bacteria</taxon>
        <taxon>Pseudomonadati</taxon>
        <taxon>Pseudomonadota</taxon>
        <taxon>Betaproteobacteria</taxon>
        <taxon>Burkholderiales</taxon>
        <taxon>Sphaerotilaceae</taxon>
        <taxon>Caldimonas</taxon>
    </lineage>
</organism>
<dbReference type="EMBL" id="CP110257">
    <property type="protein sequence ID" value="UZD55806.1"/>
    <property type="molecule type" value="Genomic_DNA"/>
</dbReference>
<dbReference type="PANTHER" id="PTHR34582">
    <property type="entry name" value="UPF0702 TRANSMEMBRANE PROTEIN YCAP"/>
    <property type="match status" value="1"/>
</dbReference>
<dbReference type="Pfam" id="PF04239">
    <property type="entry name" value="DUF421"/>
    <property type="match status" value="1"/>
</dbReference>
<evidence type="ECO:0000256" key="6">
    <source>
        <dbReference type="ARBA" id="ARBA00023136"/>
    </source>
</evidence>
<dbReference type="RefSeq" id="WP_264893560.1">
    <property type="nucleotide sequence ID" value="NZ_CP110257.1"/>
</dbReference>
<evidence type="ECO:0000313" key="9">
    <source>
        <dbReference type="EMBL" id="UZD55806.1"/>
    </source>
</evidence>
<evidence type="ECO:0000256" key="5">
    <source>
        <dbReference type="ARBA" id="ARBA00022989"/>
    </source>
</evidence>
<proteinExistence type="inferred from homology"/>
<dbReference type="PANTHER" id="PTHR34582:SF6">
    <property type="entry name" value="UPF0702 TRANSMEMBRANE PROTEIN YCAP"/>
    <property type="match status" value="1"/>
</dbReference>
<evidence type="ECO:0000313" key="10">
    <source>
        <dbReference type="Proteomes" id="UP001163266"/>
    </source>
</evidence>
<evidence type="ECO:0000259" key="8">
    <source>
        <dbReference type="Pfam" id="PF04239"/>
    </source>
</evidence>
<dbReference type="Proteomes" id="UP001163266">
    <property type="component" value="Chromosome"/>
</dbReference>
<comment type="similarity">
    <text evidence="2">Belongs to the UPF0702 family.</text>
</comment>
<keyword evidence="3" id="KW-1003">Cell membrane</keyword>
<dbReference type="Gene3D" id="3.30.240.20">
    <property type="entry name" value="bsu07140 like domains"/>
    <property type="match status" value="1"/>
</dbReference>
<evidence type="ECO:0000256" key="7">
    <source>
        <dbReference type="SAM" id="Phobius"/>
    </source>
</evidence>
<dbReference type="InterPro" id="IPR023090">
    <property type="entry name" value="UPF0702_alpha/beta_dom_sf"/>
</dbReference>
<dbReference type="InterPro" id="IPR007353">
    <property type="entry name" value="DUF421"/>
</dbReference>
<keyword evidence="10" id="KW-1185">Reference proteome</keyword>